<protein>
    <submittedName>
        <fullName evidence="1">Uncharacterized protein</fullName>
    </submittedName>
</protein>
<organism evidence="1 2">
    <name type="scientific">Shewanella electrica</name>
    <dbReference type="NCBI Taxonomy" id="515560"/>
    <lineage>
        <taxon>Bacteria</taxon>
        <taxon>Pseudomonadati</taxon>
        <taxon>Pseudomonadota</taxon>
        <taxon>Gammaproteobacteria</taxon>
        <taxon>Alteromonadales</taxon>
        <taxon>Shewanellaceae</taxon>
        <taxon>Shewanella</taxon>
    </lineage>
</organism>
<sequence length="76" mass="7990">GGGYFKIINRMVPVALAGLGYSEEKVAEIVRYAVGHGSLKGAPGIDHAALRTRKFTDAAIEAVEGALADAFNIKFV</sequence>
<evidence type="ECO:0000313" key="1">
    <source>
        <dbReference type="EMBL" id="MCS4559146.1"/>
    </source>
</evidence>
<feature type="non-terminal residue" evidence="1">
    <location>
        <position position="76"/>
    </location>
</feature>
<comment type="caution">
    <text evidence="1">The sequence shown here is derived from an EMBL/GenBank/DDBJ whole genome shotgun (WGS) entry which is preliminary data.</text>
</comment>
<accession>A0ABT2FSW5</accession>
<dbReference type="EMBL" id="JAKOGG010000860">
    <property type="protein sequence ID" value="MCS4559146.1"/>
    <property type="molecule type" value="Genomic_DNA"/>
</dbReference>
<reference evidence="2" key="2">
    <citation type="submission" date="2023-07" db="EMBL/GenBank/DDBJ databases">
        <title>Shewanella mangrovi sp. nov., an acetaldehyde- degrading bacterium isolated from mangrove sediment.</title>
        <authorList>
            <person name="Liu Y."/>
        </authorList>
    </citation>
    <scope>NUCLEOTIDE SEQUENCE [LARGE SCALE GENOMIC DNA]</scope>
    <source>
        <strain evidence="2">C32</strain>
    </source>
</reference>
<gene>
    <name evidence="1" type="ORF">L9G74_22265</name>
</gene>
<dbReference type="Proteomes" id="UP001201549">
    <property type="component" value="Unassembled WGS sequence"/>
</dbReference>
<feature type="non-terminal residue" evidence="1">
    <location>
        <position position="1"/>
    </location>
</feature>
<name>A0ABT2FSW5_9GAMM</name>
<dbReference type="RefSeq" id="WP_238899148.1">
    <property type="nucleotide sequence ID" value="NZ_JAKOGG010000860.1"/>
</dbReference>
<keyword evidence="2" id="KW-1185">Reference proteome</keyword>
<proteinExistence type="predicted"/>
<reference evidence="1 2" key="1">
    <citation type="submission" date="2022-02" db="EMBL/GenBank/DDBJ databases">
        <authorList>
            <person name="Zhuang L."/>
        </authorList>
    </citation>
    <scope>NUCLEOTIDE SEQUENCE [LARGE SCALE GENOMIC DNA]</scope>
    <source>
        <strain evidence="1 2">C32</strain>
    </source>
</reference>
<evidence type="ECO:0000313" key="2">
    <source>
        <dbReference type="Proteomes" id="UP001201549"/>
    </source>
</evidence>